<dbReference type="AlphaFoldDB" id="A0A9Q1MCU3"/>
<dbReference type="EMBL" id="JAJAGQ010000009">
    <property type="protein sequence ID" value="KAJ8553795.1"/>
    <property type="molecule type" value="Genomic_DNA"/>
</dbReference>
<dbReference type="Gene3D" id="3.40.605.10">
    <property type="entry name" value="Aldehyde Dehydrogenase, Chain A, domain 1"/>
    <property type="match status" value="1"/>
</dbReference>
<keyword evidence="4" id="KW-0539">Nucleus</keyword>
<organism evidence="6 7">
    <name type="scientific">Anisodus acutangulus</name>
    <dbReference type="NCBI Taxonomy" id="402998"/>
    <lineage>
        <taxon>Eukaryota</taxon>
        <taxon>Viridiplantae</taxon>
        <taxon>Streptophyta</taxon>
        <taxon>Embryophyta</taxon>
        <taxon>Tracheophyta</taxon>
        <taxon>Spermatophyta</taxon>
        <taxon>Magnoliopsida</taxon>
        <taxon>eudicotyledons</taxon>
        <taxon>Gunneridae</taxon>
        <taxon>Pentapetalae</taxon>
        <taxon>asterids</taxon>
        <taxon>lamiids</taxon>
        <taxon>Solanales</taxon>
        <taxon>Solanaceae</taxon>
        <taxon>Solanoideae</taxon>
        <taxon>Hyoscyameae</taxon>
        <taxon>Anisodus</taxon>
    </lineage>
</organism>
<dbReference type="Pfam" id="PF00171">
    <property type="entry name" value="Aldedh"/>
    <property type="match status" value="1"/>
</dbReference>
<dbReference type="InterPro" id="IPR015590">
    <property type="entry name" value="Aldehyde_DH_dom"/>
</dbReference>
<dbReference type="GO" id="GO:0016620">
    <property type="term" value="F:oxidoreductase activity, acting on the aldehyde or oxo group of donors, NAD or NADP as acceptor"/>
    <property type="evidence" value="ECO:0007669"/>
    <property type="project" value="InterPro"/>
</dbReference>
<keyword evidence="2" id="KW-0238">DNA-binding</keyword>
<keyword evidence="7" id="KW-1185">Reference proteome</keyword>
<dbReference type="Proteomes" id="UP001152561">
    <property type="component" value="Unassembled WGS sequence"/>
</dbReference>
<evidence type="ECO:0000256" key="2">
    <source>
        <dbReference type="ARBA" id="ARBA00023125"/>
    </source>
</evidence>
<evidence type="ECO:0000256" key="4">
    <source>
        <dbReference type="ARBA" id="ARBA00023242"/>
    </source>
</evidence>
<dbReference type="Gene3D" id="3.40.309.10">
    <property type="entry name" value="Aldehyde Dehydrogenase, Chain A, domain 2"/>
    <property type="match status" value="2"/>
</dbReference>
<dbReference type="GO" id="GO:0006355">
    <property type="term" value="P:regulation of DNA-templated transcription"/>
    <property type="evidence" value="ECO:0007669"/>
    <property type="project" value="InterPro"/>
</dbReference>
<dbReference type="OrthoDB" id="774757at2759"/>
<dbReference type="Pfam" id="PF02365">
    <property type="entry name" value="NAM"/>
    <property type="match status" value="1"/>
</dbReference>
<name>A0A9Q1MCU3_9SOLA</name>
<proteinExistence type="predicted"/>
<sequence length="251" mass="28535">MLMVPAAHRHVMGVRFHPTDAELINYLKRFFKGERLSSQCPIQLADMYGDQPPWEIFGATEEKVRYFITWLKKRKSEHIRFCRTCAKGIWKGQTSEDPIRNRKGSVGQCCCAGSRTYVHERVYDEFIEKAKARAMKRVVGDPFKKGVEQDPQIDSEQFQKILRDIGEVIKRANNTRLAAGVFTKNIDTANTLTGGLRAGTVWINCYDVFDAGIPFGGYKMSGMGREKGIYSLSNYLQVKAVVTPLRSPAWI</sequence>
<keyword evidence="3" id="KW-0804">Transcription</keyword>
<protein>
    <recommendedName>
        <fullName evidence="5">NAC domain-containing protein</fullName>
    </recommendedName>
</protein>
<evidence type="ECO:0000256" key="1">
    <source>
        <dbReference type="ARBA" id="ARBA00023015"/>
    </source>
</evidence>
<dbReference type="InterPro" id="IPR016163">
    <property type="entry name" value="Ald_DH_C"/>
</dbReference>
<dbReference type="PANTHER" id="PTHR11699">
    <property type="entry name" value="ALDEHYDE DEHYDROGENASE-RELATED"/>
    <property type="match status" value="1"/>
</dbReference>
<gene>
    <name evidence="6" type="ORF">K7X08_024473</name>
</gene>
<dbReference type="PROSITE" id="PS51005">
    <property type="entry name" value="NAC"/>
    <property type="match status" value="1"/>
</dbReference>
<evidence type="ECO:0000256" key="3">
    <source>
        <dbReference type="ARBA" id="ARBA00023163"/>
    </source>
</evidence>
<dbReference type="SUPFAM" id="SSF53720">
    <property type="entry name" value="ALDH-like"/>
    <property type="match status" value="1"/>
</dbReference>
<keyword evidence="1" id="KW-0805">Transcription regulation</keyword>
<reference evidence="7" key="1">
    <citation type="journal article" date="2023" name="Proc. Natl. Acad. Sci. U.S.A.">
        <title>Genomic and structural basis for evolution of tropane alkaloid biosynthesis.</title>
        <authorList>
            <person name="Wanga Y.-J."/>
            <person name="Taina T."/>
            <person name="Yua J.-Y."/>
            <person name="Lia J."/>
            <person name="Xua B."/>
            <person name="Chenc J."/>
            <person name="D'Auriad J.C."/>
            <person name="Huanga J.-P."/>
            <person name="Huanga S.-X."/>
        </authorList>
    </citation>
    <scope>NUCLEOTIDE SEQUENCE [LARGE SCALE GENOMIC DNA]</scope>
    <source>
        <strain evidence="7">cv. KIB-2019</strain>
    </source>
</reference>
<evidence type="ECO:0000313" key="7">
    <source>
        <dbReference type="Proteomes" id="UP001152561"/>
    </source>
</evidence>
<dbReference type="InterPro" id="IPR016162">
    <property type="entry name" value="Ald_DH_N"/>
</dbReference>
<accession>A0A9Q1MCU3</accession>
<dbReference type="GO" id="GO:0003677">
    <property type="term" value="F:DNA binding"/>
    <property type="evidence" value="ECO:0007669"/>
    <property type="project" value="UniProtKB-KW"/>
</dbReference>
<evidence type="ECO:0000259" key="5">
    <source>
        <dbReference type="PROSITE" id="PS51005"/>
    </source>
</evidence>
<dbReference type="FunFam" id="3.40.605.10:FF:000026">
    <property type="entry name" value="Aldehyde dehydrogenase, putative"/>
    <property type="match status" value="1"/>
</dbReference>
<dbReference type="SUPFAM" id="SSF101941">
    <property type="entry name" value="NAC domain"/>
    <property type="match status" value="1"/>
</dbReference>
<dbReference type="InterPro" id="IPR003441">
    <property type="entry name" value="NAC-dom"/>
</dbReference>
<dbReference type="InterPro" id="IPR036093">
    <property type="entry name" value="NAC_dom_sf"/>
</dbReference>
<evidence type="ECO:0000313" key="6">
    <source>
        <dbReference type="EMBL" id="KAJ8553795.1"/>
    </source>
</evidence>
<dbReference type="InterPro" id="IPR016161">
    <property type="entry name" value="Ald_DH/histidinol_DH"/>
</dbReference>
<feature type="domain" description="NAC" evidence="5">
    <location>
        <begin position="10"/>
        <end position="164"/>
    </location>
</feature>
<comment type="caution">
    <text evidence="6">The sequence shown here is derived from an EMBL/GenBank/DDBJ whole genome shotgun (WGS) entry which is preliminary data.</text>
</comment>